<evidence type="ECO:0000313" key="1">
    <source>
        <dbReference type="Proteomes" id="UP000095280"/>
    </source>
</evidence>
<dbReference type="InterPro" id="IPR033557">
    <property type="entry name" value="CIMAP2"/>
</dbReference>
<proteinExistence type="predicted"/>
<dbReference type="PANTHER" id="PTHR34914:SF1">
    <property type="entry name" value="LYMPHOCYTE EXPANSION MOLECULE"/>
    <property type="match status" value="1"/>
</dbReference>
<dbReference type="AlphaFoldDB" id="A0A1I8HJX0"/>
<sequence>MSSEKDKKGYSGAPFGFQSTRFDVSGIHPKRKLPGTLTQVPGGISADLGPGSYDVLQYNEFSDKRVASRAQGPNWKRAYDVHRQSQIPHLLYKEQHAEKEEQKRKLGPGYYDVAGSQDYRLEVSKRGLLEAREPRFRGHTGQEGNPGPGSYGKSGVPHLHKEEMDEKRRHCGRVGMLDCGGSRAPPQQGTDLGPGTYQIPSFTDLLAAKKAGKNSRGPYEVFSLDRDQPVKTGHYARMSTGNLGPGQYNFKDGVADLNRPEKRNHGKFLKMVQYPAKPCDRIYWMTPATVPPDPTNKVSAASYHPTDPNFKKESFSKSEAGFLSTSNRQDKRSLMFFTKNFNQVGPGRYDIQRQEDTAHVNAHTNDFVSKTEARLSHGQQQVYRERLRDKDIPPGRRFRVDHVATEKEPFVNIQPLFAARDPLVIQ</sequence>
<keyword evidence="1" id="KW-1185">Reference proteome</keyword>
<dbReference type="STRING" id="282301.A0A1I8HJX0"/>
<reference evidence="2" key="1">
    <citation type="submission" date="2016-11" db="UniProtKB">
        <authorList>
            <consortium name="WormBaseParasite"/>
        </authorList>
    </citation>
    <scope>IDENTIFICATION</scope>
</reference>
<evidence type="ECO:0000313" key="2">
    <source>
        <dbReference type="WBParaSite" id="maker-uti_cns_0006603-snap-gene-0.3-mRNA-1"/>
    </source>
</evidence>
<dbReference type="PANTHER" id="PTHR34914">
    <property type="entry name" value="LYMPHOCYTE EXPANSION MOLECULE"/>
    <property type="match status" value="1"/>
</dbReference>
<name>A0A1I8HJX0_9PLAT</name>
<dbReference type="Proteomes" id="UP000095280">
    <property type="component" value="Unplaced"/>
</dbReference>
<dbReference type="WBParaSite" id="maker-uti_cns_0006603-snap-gene-0.3-mRNA-1">
    <property type="protein sequence ID" value="maker-uti_cns_0006603-snap-gene-0.3-mRNA-1"/>
    <property type="gene ID" value="maker-uti_cns_0006603-snap-gene-0.3"/>
</dbReference>
<dbReference type="OrthoDB" id="6275292at2759"/>
<protein>
    <submittedName>
        <fullName evidence="2">Lymphocyte expansion molecule</fullName>
    </submittedName>
</protein>
<organism evidence="1 2">
    <name type="scientific">Macrostomum lignano</name>
    <dbReference type="NCBI Taxonomy" id="282301"/>
    <lineage>
        <taxon>Eukaryota</taxon>
        <taxon>Metazoa</taxon>
        <taxon>Spiralia</taxon>
        <taxon>Lophotrochozoa</taxon>
        <taxon>Platyhelminthes</taxon>
        <taxon>Rhabditophora</taxon>
        <taxon>Macrostomorpha</taxon>
        <taxon>Macrostomida</taxon>
        <taxon>Macrostomidae</taxon>
        <taxon>Macrostomum</taxon>
    </lineage>
</organism>
<accession>A0A1I8HJX0</accession>